<dbReference type="InterPro" id="IPR025714">
    <property type="entry name" value="Methyltranfer_dom"/>
</dbReference>
<dbReference type="STRING" id="1349421.OI18_00935"/>
<evidence type="ECO:0000313" key="3">
    <source>
        <dbReference type="Proteomes" id="UP000031408"/>
    </source>
</evidence>
<feature type="domain" description="Methyltransferase" evidence="1">
    <location>
        <begin position="49"/>
        <end position="150"/>
    </location>
</feature>
<dbReference type="CDD" id="cd02440">
    <property type="entry name" value="AdoMet_MTases"/>
    <property type="match status" value="1"/>
</dbReference>
<evidence type="ECO:0000313" key="2">
    <source>
        <dbReference type="EMBL" id="KIC96353.1"/>
    </source>
</evidence>
<dbReference type="InterPro" id="IPR029063">
    <property type="entry name" value="SAM-dependent_MTases_sf"/>
</dbReference>
<dbReference type="RefSeq" id="WP_039136230.1">
    <property type="nucleotide sequence ID" value="NZ_JSVC01000001.1"/>
</dbReference>
<gene>
    <name evidence="2" type="ORF">OI18_00935</name>
</gene>
<protein>
    <recommendedName>
        <fullName evidence="1">Methyltransferase domain-containing protein</fullName>
    </recommendedName>
</protein>
<keyword evidence="3" id="KW-1185">Reference proteome</keyword>
<dbReference type="AlphaFoldDB" id="A0A0C1LLY9"/>
<organism evidence="2 3">
    <name type="scientific">Flavihumibacter solisilvae</name>
    <dbReference type="NCBI Taxonomy" id="1349421"/>
    <lineage>
        <taxon>Bacteria</taxon>
        <taxon>Pseudomonadati</taxon>
        <taxon>Bacteroidota</taxon>
        <taxon>Chitinophagia</taxon>
        <taxon>Chitinophagales</taxon>
        <taxon>Chitinophagaceae</taxon>
        <taxon>Flavihumibacter</taxon>
    </lineage>
</organism>
<accession>A0A0C1LLY9</accession>
<dbReference type="Pfam" id="PF13847">
    <property type="entry name" value="Methyltransf_31"/>
    <property type="match status" value="1"/>
</dbReference>
<reference evidence="2 3" key="1">
    <citation type="submission" date="2014-11" db="EMBL/GenBank/DDBJ databases">
        <title>Genome sequence of Flavihumibacter solisilvae 3-3.</title>
        <authorList>
            <person name="Zhou G."/>
            <person name="Li M."/>
            <person name="Wang G."/>
        </authorList>
    </citation>
    <scope>NUCLEOTIDE SEQUENCE [LARGE SCALE GENOMIC DNA]</scope>
    <source>
        <strain evidence="2 3">3-3</strain>
    </source>
</reference>
<comment type="caution">
    <text evidence="2">The sequence shown here is derived from an EMBL/GenBank/DDBJ whole genome shotgun (WGS) entry which is preliminary data.</text>
</comment>
<dbReference type="SUPFAM" id="SSF53335">
    <property type="entry name" value="S-adenosyl-L-methionine-dependent methyltransferases"/>
    <property type="match status" value="1"/>
</dbReference>
<dbReference type="Gene3D" id="3.40.50.150">
    <property type="entry name" value="Vaccinia Virus protein VP39"/>
    <property type="match status" value="1"/>
</dbReference>
<proteinExistence type="predicted"/>
<dbReference type="OrthoDB" id="9791837at2"/>
<sequence>MNREDIILKSWNRNADAWSKTIADAAIESRKLATDRAVIEAVSTCNPGNVLDLGCGEGWLIRALQTQLPQTSFTGLDAVPGLISRATELSGNAHFEVCSYQDLIKKSFAPSKPFDLVVINFALFGNELVSELLISLHSLIGITGKLVIQTLHPYVSNGDGPYEDGWREGSWSGFSSDFTDPAPWYFRKMESWLMLFKKTGYHLEELREPIHPVSGFPASVIFILSRPGKV</sequence>
<dbReference type="Proteomes" id="UP000031408">
    <property type="component" value="Unassembled WGS sequence"/>
</dbReference>
<dbReference type="EMBL" id="JSVC01000001">
    <property type="protein sequence ID" value="KIC96353.1"/>
    <property type="molecule type" value="Genomic_DNA"/>
</dbReference>
<name>A0A0C1LLY9_9BACT</name>
<evidence type="ECO:0000259" key="1">
    <source>
        <dbReference type="Pfam" id="PF13847"/>
    </source>
</evidence>